<feature type="signal peptide" evidence="5">
    <location>
        <begin position="1"/>
        <end position="24"/>
    </location>
</feature>
<evidence type="ECO:0000256" key="3">
    <source>
        <dbReference type="ARBA" id="ARBA00022827"/>
    </source>
</evidence>
<dbReference type="EMBL" id="JASWJB010000022">
    <property type="protein sequence ID" value="KAK2611985.1"/>
    <property type="molecule type" value="Genomic_DNA"/>
</dbReference>
<organism evidence="7 8">
    <name type="scientific">Conoideocrella luteorostrata</name>
    <dbReference type="NCBI Taxonomy" id="1105319"/>
    <lineage>
        <taxon>Eukaryota</taxon>
        <taxon>Fungi</taxon>
        <taxon>Dikarya</taxon>
        <taxon>Ascomycota</taxon>
        <taxon>Pezizomycotina</taxon>
        <taxon>Sordariomycetes</taxon>
        <taxon>Hypocreomycetidae</taxon>
        <taxon>Hypocreales</taxon>
        <taxon>Clavicipitaceae</taxon>
        <taxon>Conoideocrella</taxon>
    </lineage>
</organism>
<protein>
    <recommendedName>
        <fullName evidence="6">FAD-binding PCMH-type domain-containing protein</fullName>
    </recommendedName>
</protein>
<feature type="chain" id="PRO_5042560914" description="FAD-binding PCMH-type domain-containing protein" evidence="5">
    <location>
        <begin position="25"/>
        <end position="510"/>
    </location>
</feature>
<evidence type="ECO:0000256" key="2">
    <source>
        <dbReference type="ARBA" id="ARBA00022630"/>
    </source>
</evidence>
<dbReference type="PROSITE" id="PS51387">
    <property type="entry name" value="FAD_PCMH"/>
    <property type="match status" value="1"/>
</dbReference>
<dbReference type="Proteomes" id="UP001251528">
    <property type="component" value="Unassembled WGS sequence"/>
</dbReference>
<dbReference type="InterPro" id="IPR006094">
    <property type="entry name" value="Oxid_FAD_bind_N"/>
</dbReference>
<evidence type="ECO:0000256" key="4">
    <source>
        <dbReference type="ARBA" id="ARBA00023002"/>
    </source>
</evidence>
<comment type="caution">
    <text evidence="7">The sequence shown here is derived from an EMBL/GenBank/DDBJ whole genome shotgun (WGS) entry which is preliminary data.</text>
</comment>
<dbReference type="GO" id="GO:0016491">
    <property type="term" value="F:oxidoreductase activity"/>
    <property type="evidence" value="ECO:0007669"/>
    <property type="project" value="UniProtKB-KW"/>
</dbReference>
<evidence type="ECO:0000259" key="6">
    <source>
        <dbReference type="PROSITE" id="PS51387"/>
    </source>
</evidence>
<dbReference type="InterPro" id="IPR016169">
    <property type="entry name" value="FAD-bd_PCMH_sub2"/>
</dbReference>
<keyword evidence="4" id="KW-0560">Oxidoreductase</keyword>
<proteinExistence type="inferred from homology"/>
<keyword evidence="5" id="KW-0732">Signal</keyword>
<dbReference type="Gene3D" id="3.30.465.10">
    <property type="match status" value="1"/>
</dbReference>
<feature type="domain" description="FAD-binding PCMH-type" evidence="6">
    <location>
        <begin position="69"/>
        <end position="241"/>
    </location>
</feature>
<keyword evidence="3" id="KW-0274">FAD</keyword>
<dbReference type="GO" id="GO:0071949">
    <property type="term" value="F:FAD binding"/>
    <property type="evidence" value="ECO:0007669"/>
    <property type="project" value="InterPro"/>
</dbReference>
<evidence type="ECO:0000313" key="7">
    <source>
        <dbReference type="EMBL" id="KAK2611985.1"/>
    </source>
</evidence>
<gene>
    <name evidence="7" type="ORF">QQS21_001950</name>
</gene>
<dbReference type="PANTHER" id="PTHR42973">
    <property type="entry name" value="BINDING OXIDOREDUCTASE, PUTATIVE (AFU_ORTHOLOGUE AFUA_1G17690)-RELATED"/>
    <property type="match status" value="1"/>
</dbReference>
<keyword evidence="2" id="KW-0285">Flavoprotein</keyword>
<evidence type="ECO:0000256" key="1">
    <source>
        <dbReference type="ARBA" id="ARBA00005466"/>
    </source>
</evidence>
<dbReference type="SUPFAM" id="SSF56176">
    <property type="entry name" value="FAD-binding/transporter-associated domain-like"/>
    <property type="match status" value="1"/>
</dbReference>
<evidence type="ECO:0000313" key="8">
    <source>
        <dbReference type="Proteomes" id="UP001251528"/>
    </source>
</evidence>
<dbReference type="Pfam" id="PF01565">
    <property type="entry name" value="FAD_binding_4"/>
    <property type="match status" value="1"/>
</dbReference>
<dbReference type="InterPro" id="IPR036318">
    <property type="entry name" value="FAD-bd_PCMH-like_sf"/>
</dbReference>
<name>A0AAJ0G1I2_9HYPO</name>
<sequence length="510" mass="55072">MFSSTAFARLLAALALGASVFCHGSNNSRGMTGTAQCDALVTAGLSDQILLPGDGDYEDRINSWWSVSSRLRPWCIVQPRTVQDVAAAVKALAALGHGGFAVRSGGHSHWAGGSNIDNGVTIDLGRFNKTTYDAKRMVASLGPAQRWGDVFLDLEEKGAIVPGGRDGDVGVGGLLTGGGNSYYTGRHGFVCDNLVNAEVVLADGKIVQANANCHKDLWKALKGGLGNFGIVTRFDVQAFEAGQLWGGIRASDKSHTDEVIDALINFTDNNHDNPEAAFIINFTYQPNMSPDVIVAQVLVDTYGVANPPVFKQVQKIPELFNDIKRRPMSGIANDYLLPRNLRNVWFTLSFKNDARVVKKSAELHEVFVSEMLKIVPAKDLVTQSLWQPVPKIFADIGASKGGNVLGLDEVQGNSLLWLCAGSVRTAEHESILHRKAAAMTAELESYAESINATAPWIYVNYADPSQNALKSYGDKNVQFMKDVAAKYDPHGVFQSMVPGSFRISRISLGA</sequence>
<evidence type="ECO:0000256" key="5">
    <source>
        <dbReference type="SAM" id="SignalP"/>
    </source>
</evidence>
<dbReference type="PANTHER" id="PTHR42973:SF53">
    <property type="entry name" value="FAD-BINDING PCMH-TYPE DOMAIN-CONTAINING PROTEIN-RELATED"/>
    <property type="match status" value="1"/>
</dbReference>
<accession>A0AAJ0G1I2</accession>
<reference evidence="7" key="1">
    <citation type="submission" date="2023-06" db="EMBL/GenBank/DDBJ databases">
        <title>Conoideocrella luteorostrata (Hypocreales: Clavicipitaceae), a potential biocontrol fungus for elongate hemlock scale in United States Christmas tree production areas.</title>
        <authorList>
            <person name="Barrett H."/>
            <person name="Lovett B."/>
            <person name="Macias A.M."/>
            <person name="Stajich J.E."/>
            <person name="Kasson M.T."/>
        </authorList>
    </citation>
    <scope>NUCLEOTIDE SEQUENCE</scope>
    <source>
        <strain evidence="7">ARSEF 14590</strain>
    </source>
</reference>
<dbReference type="InterPro" id="IPR016166">
    <property type="entry name" value="FAD-bd_PCMH"/>
</dbReference>
<keyword evidence="8" id="KW-1185">Reference proteome</keyword>
<dbReference type="AlphaFoldDB" id="A0AAJ0G1I2"/>
<dbReference type="InterPro" id="IPR050416">
    <property type="entry name" value="FAD-linked_Oxidoreductase"/>
</dbReference>
<comment type="similarity">
    <text evidence="1">Belongs to the oxygen-dependent FAD-linked oxidoreductase family.</text>
</comment>